<evidence type="ECO:0000256" key="10">
    <source>
        <dbReference type="SAM" id="Phobius"/>
    </source>
</evidence>
<evidence type="ECO:0000256" key="6">
    <source>
        <dbReference type="ARBA" id="ARBA00023136"/>
    </source>
</evidence>
<dbReference type="RefSeq" id="WP_179610356.1">
    <property type="nucleotide sequence ID" value="NZ_JACBZV010000001.1"/>
</dbReference>
<dbReference type="InterPro" id="IPR050368">
    <property type="entry name" value="ClC-type_chloride_channel"/>
</dbReference>
<evidence type="ECO:0000256" key="9">
    <source>
        <dbReference type="ARBA" id="ARBA00023303"/>
    </source>
</evidence>
<feature type="transmembrane region" description="Helical" evidence="10">
    <location>
        <begin position="320"/>
        <end position="341"/>
    </location>
</feature>
<dbReference type="SUPFAM" id="SSF81340">
    <property type="entry name" value="Clc chloride channel"/>
    <property type="match status" value="1"/>
</dbReference>
<dbReference type="Pfam" id="PF00654">
    <property type="entry name" value="Voltage_CLC"/>
    <property type="match status" value="1"/>
</dbReference>
<protein>
    <submittedName>
        <fullName evidence="11">CIC family chloride channel protein</fullName>
    </submittedName>
</protein>
<dbReference type="SUPFAM" id="SSF54631">
    <property type="entry name" value="CBS-domain pair"/>
    <property type="match status" value="1"/>
</dbReference>
<feature type="transmembrane region" description="Helical" evidence="10">
    <location>
        <begin position="80"/>
        <end position="101"/>
    </location>
</feature>
<proteinExistence type="predicted"/>
<keyword evidence="2" id="KW-0813">Transport</keyword>
<gene>
    <name evidence="11" type="ORF">GGI64_000050</name>
</gene>
<dbReference type="Proteomes" id="UP000535276">
    <property type="component" value="Unassembled WGS sequence"/>
</dbReference>
<sequence>MLMKLDRRRFRALRVFFDPGRLRALTRRSEVGLSLAGAVVGIASGLAVTGMSFVSNELHQLVFGIADSERLSSSVIDDKLLLLTAPVIGGILLGLLLFILAKRRKKPMVDPIEANALHGGRLSLTDSVIVAVQNLISNGFGASVGLEAGYTQLAAGLASKLGLKLQLRRSDLRVLVGCGAAGAIAAAFNAPLTGAFYAFELIIGTYTIVSLTPVVVSALVSTLIARLLTHGDFTIDIGGFGAVVPADYIPALLLGAVSAGVGILIMQGVAFVEELARKSAIAPPFRPALGGIIVGLLAMISPQVLSAGHGALHLNLSRDVAIPALIGLFLLKSLASAISIGSGFRGGLFFASLFMGALLGKLFAYCGPYFADATLTPVIYAVVGMSSLAVAVIGGPLTMTFLALEITGDFPITALVLAAVITSSLVVRSTFGYSFATWRFHLRGESIRSAHDVGWIRNLTVDKLMRADVKTARAGISLEEFKKAFPIGSTQRVILVEESDKYAGLVLVPEIYANPTDTQDEGKTLADFIHYRNDFLQPQMNARQAAAIFDKSESEALAVVNNLIERKVIGQLSESYTLRRYSEELDRRRREVSGEI</sequence>
<feature type="transmembrane region" description="Helical" evidence="10">
    <location>
        <begin position="410"/>
        <end position="431"/>
    </location>
</feature>
<organism evidence="11 12">
    <name type="scientific">Rhizobium leguminosarum</name>
    <dbReference type="NCBI Taxonomy" id="384"/>
    <lineage>
        <taxon>Bacteria</taxon>
        <taxon>Pseudomonadati</taxon>
        <taxon>Pseudomonadota</taxon>
        <taxon>Alphaproteobacteria</taxon>
        <taxon>Hyphomicrobiales</taxon>
        <taxon>Rhizobiaceae</taxon>
        <taxon>Rhizobium/Agrobacterium group</taxon>
        <taxon>Rhizobium</taxon>
    </lineage>
</organism>
<evidence type="ECO:0000256" key="8">
    <source>
        <dbReference type="ARBA" id="ARBA00023214"/>
    </source>
</evidence>
<feature type="transmembrane region" description="Helical" evidence="10">
    <location>
        <begin position="347"/>
        <end position="366"/>
    </location>
</feature>
<evidence type="ECO:0000256" key="2">
    <source>
        <dbReference type="ARBA" id="ARBA00022448"/>
    </source>
</evidence>
<evidence type="ECO:0000256" key="1">
    <source>
        <dbReference type="ARBA" id="ARBA00004141"/>
    </source>
</evidence>
<evidence type="ECO:0000313" key="11">
    <source>
        <dbReference type="EMBL" id="NYJ09031.1"/>
    </source>
</evidence>
<accession>A0A7Z0DTM4</accession>
<name>A0A7Z0DTM4_RHILE</name>
<keyword evidence="8" id="KW-0868">Chloride</keyword>
<evidence type="ECO:0000256" key="4">
    <source>
        <dbReference type="ARBA" id="ARBA00022989"/>
    </source>
</evidence>
<dbReference type="Gene3D" id="1.10.3080.10">
    <property type="entry name" value="Clc chloride channel"/>
    <property type="match status" value="1"/>
</dbReference>
<dbReference type="GO" id="GO:0005254">
    <property type="term" value="F:chloride channel activity"/>
    <property type="evidence" value="ECO:0007669"/>
    <property type="project" value="UniProtKB-KW"/>
</dbReference>
<keyword evidence="5" id="KW-0406">Ion transport</keyword>
<dbReference type="PRINTS" id="PR00762">
    <property type="entry name" value="CLCHANNEL"/>
</dbReference>
<evidence type="ECO:0000256" key="5">
    <source>
        <dbReference type="ARBA" id="ARBA00023065"/>
    </source>
</evidence>
<feature type="transmembrane region" description="Helical" evidence="10">
    <location>
        <begin position="289"/>
        <end position="308"/>
    </location>
</feature>
<feature type="transmembrane region" description="Helical" evidence="10">
    <location>
        <begin position="205"/>
        <end position="228"/>
    </location>
</feature>
<feature type="transmembrane region" description="Helical" evidence="10">
    <location>
        <begin position="248"/>
        <end position="269"/>
    </location>
</feature>
<reference evidence="11 12" key="1">
    <citation type="submission" date="2020-07" db="EMBL/GenBank/DDBJ databases">
        <title>Genomic Encyclopedia of Type Strains, Phase IV (KMG-V): Genome sequencing to study the core and pangenomes of soil and plant-associated prokaryotes.</title>
        <authorList>
            <person name="Whitman W."/>
        </authorList>
    </citation>
    <scope>NUCLEOTIDE SEQUENCE [LARGE SCALE GENOMIC DNA]</scope>
    <source>
        <strain evidence="11 12">SEMIA 4052</strain>
    </source>
</reference>
<dbReference type="PANTHER" id="PTHR43427">
    <property type="entry name" value="CHLORIDE CHANNEL PROTEIN CLC-E"/>
    <property type="match status" value="1"/>
</dbReference>
<feature type="transmembrane region" description="Helical" evidence="10">
    <location>
        <begin position="31"/>
        <end position="54"/>
    </location>
</feature>
<feature type="transmembrane region" description="Helical" evidence="10">
    <location>
        <begin position="378"/>
        <end position="404"/>
    </location>
</feature>
<dbReference type="EMBL" id="JACBZV010000001">
    <property type="protein sequence ID" value="NYJ09031.1"/>
    <property type="molecule type" value="Genomic_DNA"/>
</dbReference>
<evidence type="ECO:0000313" key="12">
    <source>
        <dbReference type="Proteomes" id="UP000535276"/>
    </source>
</evidence>
<comment type="subcellular location">
    <subcellularLocation>
        <location evidence="1">Membrane</location>
        <topology evidence="1">Multi-pass membrane protein</topology>
    </subcellularLocation>
</comment>
<evidence type="ECO:0000256" key="3">
    <source>
        <dbReference type="ARBA" id="ARBA00022692"/>
    </source>
</evidence>
<keyword evidence="4 10" id="KW-1133">Transmembrane helix</keyword>
<dbReference type="CDD" id="cd00400">
    <property type="entry name" value="Voltage_gated_ClC"/>
    <property type="match status" value="1"/>
</dbReference>
<dbReference type="InterPro" id="IPR014743">
    <property type="entry name" value="Cl-channel_core"/>
</dbReference>
<dbReference type="AlphaFoldDB" id="A0A7Z0DTM4"/>
<comment type="caution">
    <text evidence="11">The sequence shown here is derived from an EMBL/GenBank/DDBJ whole genome shotgun (WGS) entry which is preliminary data.</text>
</comment>
<keyword evidence="7" id="KW-0869">Chloride channel</keyword>
<feature type="transmembrane region" description="Helical" evidence="10">
    <location>
        <begin position="174"/>
        <end position="199"/>
    </location>
</feature>
<dbReference type="InterPro" id="IPR046342">
    <property type="entry name" value="CBS_dom_sf"/>
</dbReference>
<dbReference type="GO" id="GO:0034707">
    <property type="term" value="C:chloride channel complex"/>
    <property type="evidence" value="ECO:0007669"/>
    <property type="project" value="UniProtKB-KW"/>
</dbReference>
<dbReference type="InterPro" id="IPR001807">
    <property type="entry name" value="ClC"/>
</dbReference>
<keyword evidence="3 10" id="KW-0812">Transmembrane</keyword>
<keyword evidence="6 10" id="KW-0472">Membrane</keyword>
<keyword evidence="9" id="KW-0407">Ion channel</keyword>
<dbReference type="PANTHER" id="PTHR43427:SF6">
    <property type="entry name" value="CHLORIDE CHANNEL PROTEIN CLC-E"/>
    <property type="match status" value="1"/>
</dbReference>
<evidence type="ECO:0000256" key="7">
    <source>
        <dbReference type="ARBA" id="ARBA00023173"/>
    </source>
</evidence>
<dbReference type="Gene3D" id="3.10.580.10">
    <property type="entry name" value="CBS-domain"/>
    <property type="match status" value="1"/>
</dbReference>